<dbReference type="SUPFAM" id="SSF56281">
    <property type="entry name" value="Metallo-hydrolase/oxidoreductase"/>
    <property type="match status" value="1"/>
</dbReference>
<proteinExistence type="predicted"/>
<dbReference type="Gene3D" id="3.60.15.10">
    <property type="entry name" value="Ribonuclease Z/Hydroxyacylglutathione hydrolase-like"/>
    <property type="match status" value="1"/>
</dbReference>
<evidence type="ECO:0000313" key="4">
    <source>
        <dbReference type="EMBL" id="OGL42524.1"/>
    </source>
</evidence>
<dbReference type="InterPro" id="IPR011108">
    <property type="entry name" value="RMMBL"/>
</dbReference>
<dbReference type="Proteomes" id="UP000178526">
    <property type="component" value="Unassembled WGS sequence"/>
</dbReference>
<feature type="domain" description="Metallo-beta-lactamase" evidence="2">
    <location>
        <begin position="13"/>
        <end position="233"/>
    </location>
</feature>
<evidence type="ECO:0000259" key="2">
    <source>
        <dbReference type="SMART" id="SM00849"/>
    </source>
</evidence>
<dbReference type="SMART" id="SM00849">
    <property type="entry name" value="Lactamase_B"/>
    <property type="match status" value="1"/>
</dbReference>
<dbReference type="Gene3D" id="3.40.50.10890">
    <property type="match status" value="1"/>
</dbReference>
<dbReference type="InterPro" id="IPR001279">
    <property type="entry name" value="Metallo-B-lactamas"/>
</dbReference>
<feature type="domain" description="Beta-Casp" evidence="3">
    <location>
        <begin position="253"/>
        <end position="379"/>
    </location>
</feature>
<dbReference type="InterPro" id="IPR036866">
    <property type="entry name" value="RibonucZ/Hydroxyglut_hydro"/>
</dbReference>
<evidence type="ECO:0000259" key="3">
    <source>
        <dbReference type="SMART" id="SM01027"/>
    </source>
</evidence>
<dbReference type="AlphaFoldDB" id="A0A1F7RNE8"/>
<dbReference type="Pfam" id="PF00753">
    <property type="entry name" value="Lactamase_B"/>
    <property type="match status" value="1"/>
</dbReference>
<dbReference type="InterPro" id="IPR050698">
    <property type="entry name" value="MBL"/>
</dbReference>
<dbReference type="Pfam" id="PF10996">
    <property type="entry name" value="Beta-Casp"/>
    <property type="match status" value="1"/>
</dbReference>
<reference evidence="4 5" key="1">
    <citation type="journal article" date="2016" name="Nat. Commun.">
        <title>Thousands of microbial genomes shed light on interconnected biogeochemical processes in an aquifer system.</title>
        <authorList>
            <person name="Anantharaman K."/>
            <person name="Brown C.T."/>
            <person name="Hug L.A."/>
            <person name="Sharon I."/>
            <person name="Castelle C.J."/>
            <person name="Probst A.J."/>
            <person name="Thomas B.C."/>
            <person name="Singh A."/>
            <person name="Wilkins M.J."/>
            <person name="Karaoz U."/>
            <person name="Brodie E.L."/>
            <person name="Williams K.H."/>
            <person name="Hubbard S.S."/>
            <person name="Banfield J.F."/>
        </authorList>
    </citation>
    <scope>NUCLEOTIDE SEQUENCE [LARGE SCALE GENOMIC DNA]</scope>
</reference>
<dbReference type="Pfam" id="PF07521">
    <property type="entry name" value="RMMBL"/>
    <property type="match status" value="1"/>
</dbReference>
<accession>A0A1F7RNE8</accession>
<dbReference type="InterPro" id="IPR022712">
    <property type="entry name" value="Beta_Casp"/>
</dbReference>
<gene>
    <name evidence="4" type="ORF">A2042_02065</name>
</gene>
<dbReference type="PANTHER" id="PTHR11203:SF37">
    <property type="entry name" value="INTEGRATOR COMPLEX SUBUNIT 11"/>
    <property type="match status" value="1"/>
</dbReference>
<dbReference type="SMART" id="SM01027">
    <property type="entry name" value="Beta-Casp"/>
    <property type="match status" value="1"/>
</dbReference>
<comment type="caution">
    <text evidence="4">The sequence shown here is derived from an EMBL/GenBank/DDBJ whole genome shotgun (WGS) entry which is preliminary data.</text>
</comment>
<dbReference type="CDD" id="cd16295">
    <property type="entry name" value="TTHA0252-CPSF-like_MBL-fold"/>
    <property type="match status" value="1"/>
</dbReference>
<name>A0A1F7RNE8_9BACT</name>
<evidence type="ECO:0000256" key="1">
    <source>
        <dbReference type="ARBA" id="ARBA00022801"/>
    </source>
</evidence>
<dbReference type="GO" id="GO:0004521">
    <property type="term" value="F:RNA endonuclease activity"/>
    <property type="evidence" value="ECO:0007669"/>
    <property type="project" value="TreeGrafter"/>
</dbReference>
<keyword evidence="1 4" id="KW-0378">Hydrolase</keyword>
<dbReference type="PANTHER" id="PTHR11203">
    <property type="entry name" value="CLEAVAGE AND POLYADENYLATION SPECIFICITY FACTOR FAMILY MEMBER"/>
    <property type="match status" value="1"/>
</dbReference>
<evidence type="ECO:0000313" key="5">
    <source>
        <dbReference type="Proteomes" id="UP000178526"/>
    </source>
</evidence>
<sequence>MKITCLGGVRTVTGSSYLISAGENNVLVDCGMFQGRSETEVLNEEPFQFDPRKLDAVLITHSHIDHIGLLPKLVKEGFRGTIFATEAAAELTGIMLLDSAHIQERDAELETRKKLRKGKKAVSPLYTTEDALKSLGFVRGIPYRQQHNIGKNFSFLFKDAGHILGSAFIEIEVREKGEIKRITFSGDVGRRNTPIIKDPEQGDSSDVLFIESTYGNRLHKNLNETIAEFEDILLRCNQECGNIIIPSFAVGRTQEIIYILSSMWSNDHPLKNMRTFIDSPMAVKATDVFKKHSECFDKEAMDILRNGNSFLNFQGLTLVETPEESMEINKIKSGAIIISASGMCNAGRIRHHLKHNLWNKKCHIIFVGFQAAGTLGRAIVDGAKKVKIMGEDIVVKAKVHTLGGFSAHADRDELYSWLKGFSRLPGKIFIVHGEESLSLEFAAFLKEKSITEVYVPRRLESFEI</sequence>
<dbReference type="EMBL" id="MGDB01000042">
    <property type="protein sequence ID" value="OGL42524.1"/>
    <property type="molecule type" value="Genomic_DNA"/>
</dbReference>
<organism evidence="4 5">
    <name type="scientific">Candidatus Schekmanbacteria bacterium GWA2_38_11</name>
    <dbReference type="NCBI Taxonomy" id="1817876"/>
    <lineage>
        <taxon>Bacteria</taxon>
        <taxon>Candidatus Schekmaniibacteriota</taxon>
    </lineage>
</organism>
<protein>
    <submittedName>
        <fullName evidence="4">MBL fold hydrolase</fullName>
    </submittedName>
</protein>
<dbReference type="GO" id="GO:0016787">
    <property type="term" value="F:hydrolase activity"/>
    <property type="evidence" value="ECO:0007669"/>
    <property type="project" value="UniProtKB-KW"/>
</dbReference>